<feature type="domain" description="Histone acetyltransferase Rv0428c-like SH3" evidence="1">
    <location>
        <begin position="42"/>
        <end position="92"/>
    </location>
</feature>
<evidence type="ECO:0000313" key="3">
    <source>
        <dbReference type="Proteomes" id="UP001501803"/>
    </source>
</evidence>
<comment type="caution">
    <text evidence="2">The sequence shown here is derived from an EMBL/GenBank/DDBJ whole genome shotgun (WGS) entry which is preliminary data.</text>
</comment>
<dbReference type="EMBL" id="BAABCN010000016">
    <property type="protein sequence ID" value="GAA3892354.1"/>
    <property type="molecule type" value="Genomic_DNA"/>
</dbReference>
<name>A0ABP7L1M8_9MICO</name>
<organism evidence="2 3">
    <name type="scientific">Leifsonia kafniensis</name>
    <dbReference type="NCBI Taxonomy" id="475957"/>
    <lineage>
        <taxon>Bacteria</taxon>
        <taxon>Bacillati</taxon>
        <taxon>Actinomycetota</taxon>
        <taxon>Actinomycetes</taxon>
        <taxon>Micrococcales</taxon>
        <taxon>Microbacteriaceae</taxon>
        <taxon>Leifsonia</taxon>
    </lineage>
</organism>
<sequence>MHVWVAFRPEWGVGERYRNGRLWAVNSEPVNIGPADVVATAPIGTRLVVRTRIPGGFTDALGELRSRTDTHCTIETKRGLVEVALADIAAAKEVPPPPARRAPRRVEGE</sequence>
<dbReference type="InterPro" id="IPR056934">
    <property type="entry name" value="SH3_Rv0428c"/>
</dbReference>
<accession>A0ABP7L1M8</accession>
<evidence type="ECO:0000259" key="1">
    <source>
        <dbReference type="Pfam" id="PF24551"/>
    </source>
</evidence>
<gene>
    <name evidence="2" type="ORF">GCM10022381_37600</name>
</gene>
<dbReference type="Proteomes" id="UP001501803">
    <property type="component" value="Unassembled WGS sequence"/>
</dbReference>
<proteinExistence type="predicted"/>
<reference evidence="3" key="1">
    <citation type="journal article" date="2019" name="Int. J. Syst. Evol. Microbiol.">
        <title>The Global Catalogue of Microorganisms (GCM) 10K type strain sequencing project: providing services to taxonomists for standard genome sequencing and annotation.</title>
        <authorList>
            <consortium name="The Broad Institute Genomics Platform"/>
            <consortium name="The Broad Institute Genome Sequencing Center for Infectious Disease"/>
            <person name="Wu L."/>
            <person name="Ma J."/>
        </authorList>
    </citation>
    <scope>NUCLEOTIDE SEQUENCE [LARGE SCALE GENOMIC DNA]</scope>
    <source>
        <strain evidence="3">JCM 17021</strain>
    </source>
</reference>
<evidence type="ECO:0000313" key="2">
    <source>
        <dbReference type="EMBL" id="GAA3892354.1"/>
    </source>
</evidence>
<protein>
    <recommendedName>
        <fullName evidence="1">Histone acetyltransferase Rv0428c-like SH3 domain-containing protein</fullName>
    </recommendedName>
</protein>
<keyword evidence="3" id="KW-1185">Reference proteome</keyword>
<dbReference type="Pfam" id="PF24551">
    <property type="entry name" value="SH3_Rv0428c"/>
    <property type="match status" value="1"/>
</dbReference>